<accession>A0A3S4GJT2</accession>
<reference evidence="4 5" key="1">
    <citation type="submission" date="2018-12" db="EMBL/GenBank/DDBJ databases">
        <authorList>
            <consortium name="Pathogen Informatics"/>
        </authorList>
    </citation>
    <scope>NUCLEOTIDE SEQUENCE [LARGE SCALE GENOMIC DNA]</scope>
    <source>
        <strain evidence="4 5">NCTC8272</strain>
    </source>
</reference>
<keyword evidence="2 3" id="KW-0732">Signal</keyword>
<sequence>MKTGALTTFLALCLPVTVFATTLRLSNEVDLLVLDGKKVSSSLLRGAESIELENGPHQLVFRVEKPSACPVMKSGFIFLRRW</sequence>
<feature type="chain" id="PRO_5018673323" evidence="3">
    <location>
        <begin position="21"/>
        <end position="82"/>
    </location>
</feature>
<feature type="signal peptide" evidence="3">
    <location>
        <begin position="1"/>
        <end position="20"/>
    </location>
</feature>
<dbReference type="Proteomes" id="UP000277214">
    <property type="component" value="Chromosome 1"/>
</dbReference>
<proteinExistence type="inferred from homology"/>
<evidence type="ECO:0000256" key="3">
    <source>
        <dbReference type="SAM" id="SignalP"/>
    </source>
</evidence>
<name>A0A3S4GJT2_SALET</name>
<comment type="similarity">
    <text evidence="1">Belongs to the UPF0319 family.</text>
</comment>
<organism evidence="4 5">
    <name type="scientific">Salmonella enterica I</name>
    <dbReference type="NCBI Taxonomy" id="59201"/>
    <lineage>
        <taxon>Bacteria</taxon>
        <taxon>Pseudomonadati</taxon>
        <taxon>Pseudomonadota</taxon>
        <taxon>Gammaproteobacteria</taxon>
        <taxon>Enterobacterales</taxon>
        <taxon>Enterobacteriaceae</taxon>
        <taxon>Salmonella</taxon>
    </lineage>
</organism>
<dbReference type="InterPro" id="IPR018635">
    <property type="entry name" value="UPF0319"/>
</dbReference>
<evidence type="ECO:0000313" key="5">
    <source>
        <dbReference type="Proteomes" id="UP000277214"/>
    </source>
</evidence>
<dbReference type="PANTHER" id="PTHR38108">
    <property type="entry name" value="UPF0319 PROTEIN YCCT"/>
    <property type="match status" value="1"/>
</dbReference>
<dbReference type="Pfam" id="PF09829">
    <property type="entry name" value="DUF2057"/>
    <property type="match status" value="1"/>
</dbReference>
<protein>
    <submittedName>
        <fullName evidence="4">UPF0319 protein YccT</fullName>
    </submittedName>
</protein>
<dbReference type="EMBL" id="LR134149">
    <property type="protein sequence ID" value="VEA36496.1"/>
    <property type="molecule type" value="Genomic_DNA"/>
</dbReference>
<dbReference type="PANTHER" id="PTHR38108:SF1">
    <property type="entry name" value="UPF0319 PROTEIN YCCT"/>
    <property type="match status" value="1"/>
</dbReference>
<evidence type="ECO:0000256" key="2">
    <source>
        <dbReference type="ARBA" id="ARBA00022729"/>
    </source>
</evidence>
<dbReference type="AlphaFoldDB" id="A0A3S4GJT2"/>
<evidence type="ECO:0000256" key="1">
    <source>
        <dbReference type="ARBA" id="ARBA00008490"/>
    </source>
</evidence>
<gene>
    <name evidence="4" type="primary">yccT_1</name>
    <name evidence="4" type="ORF">NCTC8272_02171</name>
</gene>
<evidence type="ECO:0000313" key="4">
    <source>
        <dbReference type="EMBL" id="VEA36496.1"/>
    </source>
</evidence>